<keyword evidence="8" id="KW-1185">Reference proteome</keyword>
<dbReference type="Pfam" id="PF23731">
    <property type="entry name" value="ARM_ECM29_C"/>
    <property type="match status" value="1"/>
</dbReference>
<gene>
    <name evidence="7" type="primary">ECM29</name>
    <name evidence="7" type="ORF">SEPCBS119000_006370</name>
</gene>
<evidence type="ECO:0000256" key="3">
    <source>
        <dbReference type="ARBA" id="ARBA00022737"/>
    </source>
</evidence>
<evidence type="ECO:0000256" key="2">
    <source>
        <dbReference type="ARBA" id="ARBA00022490"/>
    </source>
</evidence>
<dbReference type="Gene3D" id="1.25.10.10">
    <property type="entry name" value="Leucine-rich Repeat Variant"/>
    <property type="match status" value="2"/>
</dbReference>
<organism evidence="7 8">
    <name type="scientific">Sporothrix epigloea</name>
    <dbReference type="NCBI Taxonomy" id="1892477"/>
    <lineage>
        <taxon>Eukaryota</taxon>
        <taxon>Fungi</taxon>
        <taxon>Dikarya</taxon>
        <taxon>Ascomycota</taxon>
        <taxon>Pezizomycotina</taxon>
        <taxon>Sordariomycetes</taxon>
        <taxon>Sordariomycetidae</taxon>
        <taxon>Ophiostomatales</taxon>
        <taxon>Ophiostomataceae</taxon>
        <taxon>Sporothrix</taxon>
    </lineage>
</organism>
<comment type="caution">
    <text evidence="7">The sequence shown here is derived from an EMBL/GenBank/DDBJ whole genome shotgun (WGS) entry which is preliminary data.</text>
</comment>
<dbReference type="EMBL" id="CAWUON010000160">
    <property type="protein sequence ID" value="CAK7274825.1"/>
    <property type="molecule type" value="Genomic_DNA"/>
</dbReference>
<evidence type="ECO:0000256" key="1">
    <source>
        <dbReference type="ARBA" id="ARBA00004496"/>
    </source>
</evidence>
<sequence>MAAPSPEQRELDLVEKVDLRILSVANNEAKLQSLLDKFLVPLLLKGASEHASVRAKVVTISQRLKAYIKPPAIVLPVYDLLRQFKSTESPVVRHLDIVFIQHSIGRLSVANRRALLPALFRGISKVNSSTPALFDILLQALAVLEVPPRGSQEDEAFAESVGLSNPEDAGYVAERLGKVFLLSRGTASVPQLAIPADVAFFALEQESSWLRTGTNLADIRVCIAHFLTSGAFSHNNDTETARFLAAIFAAVHSDRRVSSLGEDFLRRSKASLEWLSLVEQLYAAHAVLPPSYRIRILGLLCHSELAASYTDEIVKVVQRNMGVLDAMADSTDALQSHGLQASKLYKALFEYINWIARVGPKQAKTDHFVVGRTLIEYLQRYIASNGWPVPISSGVDSDILRSKAYETIGMLAVSAELTTAEQMELSSYLFRSLTEDSTTGVAVSIDSAISSLSSVFTGSNTTEVQDFLRALLLKYIYLADGIRDETQIRRGARHAAVKWANSCLQLADPIARWIDIVAVAGHRDERSDVIEEGRRGLDPWTHHSNNMDAMVLPKWEALVHTFFEQPICIASSGEMDIDGVSVFVNFSGEIIEAFPHAVQYCKQILLATALSNFKIEPAIILSKLYELHEVEQTEAHFAIGAAIAAVVACWDADVVELSLDVPSSTIEHGTDSFRISKRPIRLSTALDRILADSKTTKPALLKATGIWLFMIIQHCAHLLEVQSRLRACQRAFMRLLSARSELVQETASRGLALVYEKGDVTLKSELVRDLVAFFTGNGSQLKVNEDTELFGAGELPTSEGKSVTSYRDIVSLANEVGDQTLIYKFMSLANNAATWSMRSAFGRFGLSNILSSEGASVDPKLYPKLFRYRFDPNVNVQRSMNDIWKALVKDSKNVIDENFSAIMEDLLSCILSKEWRVRQASAAAVSDLVQGRPFVQYARFYHDIWACAIKVLDDVKGSVREAALQLCITLSNTLVRQLEAGDSGEGKSGLSKSAAAMMSEALPFLLSDKGIESGVEDVKVFSTVTVLKISKHGGTALRPYVSEMVPHLLGLLSTIEPQAFNYYYMRSGEDDREKLDKMRSAMVSHSPISEAIENSLCGVNADVLRDLVPGLETAIKNAVGMPTKIGCSRVIQTLATRHALDFAPYAPRFLRLLQRQLLDRNDEVSQSYAKSAAYVLRPASDAARRKFANYLVDLYFGADDESQRQKAADTVLAVAKISPDHFAALDTYLLPFVFVALHDTDECVRKAADEIWNNYVGSALTVTRYVPEIAALVERALGAAQWALKHAGARTSAKALNSVLMIESTGPVNVKFLKLLWPLYQSSMALKTFEGKEELLEVLPNVASRASILSRNETNIALVIRKMATVEAKRNNDAYRVHAFRCLWRVSAALNDDAAATLWNDLVGIVTPHLKAFDDLDVAMLDSKNSKSSEVKKDSTAATREKLVRQTAETALEAVARGYFRPNLQKDPQAVLAEVWNVLAPFLQDNSSYFLVRRTKWYEAGGELLQACSNVMPSSKKSGDVLALSYLASFDVGIPEAGTEDQRSLRAKALNALARACRHGVLGSISDEAVGNIKAAMEGALSKERSVDVQKLLREAISEAKK</sequence>
<proteinExistence type="predicted"/>
<name>A0ABP0E6V6_9PEZI</name>
<protein>
    <submittedName>
        <fullName evidence="7">Proteasome component M29</fullName>
    </submittedName>
</protein>
<dbReference type="Pfam" id="PF13001">
    <property type="entry name" value="ECM29_N"/>
    <property type="match status" value="1"/>
</dbReference>
<evidence type="ECO:0000259" key="5">
    <source>
        <dbReference type="Pfam" id="PF13001"/>
    </source>
</evidence>
<dbReference type="InterPro" id="IPR011989">
    <property type="entry name" value="ARM-like"/>
</dbReference>
<evidence type="ECO:0000313" key="7">
    <source>
        <dbReference type="EMBL" id="CAK7274825.1"/>
    </source>
</evidence>
<evidence type="ECO:0000313" key="8">
    <source>
        <dbReference type="Proteomes" id="UP001642502"/>
    </source>
</evidence>
<dbReference type="GO" id="GO:0000502">
    <property type="term" value="C:proteasome complex"/>
    <property type="evidence" value="ECO:0007669"/>
    <property type="project" value="UniProtKB-KW"/>
</dbReference>
<reference evidence="7 8" key="1">
    <citation type="submission" date="2024-01" db="EMBL/GenBank/DDBJ databases">
        <authorList>
            <person name="Allen C."/>
            <person name="Tagirdzhanova G."/>
        </authorList>
    </citation>
    <scope>NUCLEOTIDE SEQUENCE [LARGE SCALE GENOMIC DNA]</scope>
    <source>
        <strain evidence="7 8">CBS 119000</strain>
    </source>
</reference>
<dbReference type="InterPro" id="IPR024372">
    <property type="entry name" value="Ecm29_N"/>
</dbReference>
<dbReference type="PANTHER" id="PTHR23346">
    <property type="entry name" value="TRANSLATIONAL ACTIVATOR GCN1-RELATED"/>
    <property type="match status" value="1"/>
</dbReference>
<feature type="domain" description="Proteasome adapter and scaffold protein ECM29 HEAT-repeat" evidence="6">
    <location>
        <begin position="1037"/>
        <end position="1196"/>
    </location>
</feature>
<dbReference type="PANTHER" id="PTHR23346:SF19">
    <property type="entry name" value="PROTEASOME ADAPTER AND SCAFFOLD PROTEIN ECM29"/>
    <property type="match status" value="1"/>
</dbReference>
<dbReference type="InterPro" id="IPR055443">
    <property type="entry name" value="HEAT_ECM29"/>
</dbReference>
<accession>A0ABP0E6V6</accession>
<dbReference type="SUPFAM" id="SSF48371">
    <property type="entry name" value="ARM repeat"/>
    <property type="match status" value="2"/>
</dbReference>
<comment type="subcellular location">
    <subcellularLocation>
        <location evidence="1">Cytoplasm</location>
    </subcellularLocation>
</comment>
<feature type="domain" description="Proteasome component Ecm29 N-terminal" evidence="5">
    <location>
        <begin position="14"/>
        <end position="518"/>
    </location>
</feature>
<evidence type="ECO:0000259" key="6">
    <source>
        <dbReference type="Pfam" id="PF24492"/>
    </source>
</evidence>
<dbReference type="Pfam" id="PF24492">
    <property type="entry name" value="HEAT_ECM29"/>
    <property type="match status" value="1"/>
</dbReference>
<keyword evidence="4 7" id="KW-0647">Proteasome</keyword>
<evidence type="ECO:0000256" key="4">
    <source>
        <dbReference type="ARBA" id="ARBA00022942"/>
    </source>
</evidence>
<dbReference type="Proteomes" id="UP001642502">
    <property type="component" value="Unassembled WGS sequence"/>
</dbReference>
<dbReference type="InterPro" id="IPR016024">
    <property type="entry name" value="ARM-type_fold"/>
</dbReference>
<keyword evidence="2" id="KW-0963">Cytoplasm</keyword>
<keyword evidence="3" id="KW-0677">Repeat</keyword>